<comment type="subunit">
    <text evidence="7">Part of the 50S ribosomal subunit.</text>
</comment>
<keyword evidence="10" id="KW-0934">Plastid</keyword>
<dbReference type="GO" id="GO:0003735">
    <property type="term" value="F:structural constituent of ribosome"/>
    <property type="evidence" value="ECO:0007669"/>
    <property type="project" value="InterPro"/>
</dbReference>
<dbReference type="InterPro" id="IPR000702">
    <property type="entry name" value="Ribosomal_uL6-like"/>
</dbReference>
<dbReference type="RefSeq" id="YP_009402737.1">
    <property type="nucleotide sequence ID" value="NC_035350.1"/>
</dbReference>
<comment type="similarity">
    <text evidence="1 7 8">Belongs to the universal ribosomal protein uL6 family.</text>
</comment>
<dbReference type="GO" id="GO:0002181">
    <property type="term" value="P:cytoplasmic translation"/>
    <property type="evidence" value="ECO:0007669"/>
    <property type="project" value="TreeGrafter"/>
</dbReference>
<dbReference type="FunFam" id="3.90.930.12:FF:000001">
    <property type="entry name" value="50S ribosomal protein L6"/>
    <property type="match status" value="1"/>
</dbReference>
<dbReference type="PANTHER" id="PTHR11655:SF14">
    <property type="entry name" value="LARGE RIBOSOMAL SUBUNIT PROTEIN UL6M"/>
    <property type="match status" value="1"/>
</dbReference>
<evidence type="ECO:0000313" key="10">
    <source>
        <dbReference type="EMBL" id="ARX96090.1"/>
    </source>
</evidence>
<dbReference type="EMBL" id="KY083067">
    <property type="protein sequence ID" value="ARX96090.1"/>
    <property type="molecule type" value="Genomic_DNA"/>
</dbReference>
<evidence type="ECO:0000256" key="8">
    <source>
        <dbReference type="RuleBase" id="RU003869"/>
    </source>
</evidence>
<dbReference type="GO" id="GO:0022625">
    <property type="term" value="C:cytosolic large ribosomal subunit"/>
    <property type="evidence" value="ECO:0007669"/>
    <property type="project" value="TreeGrafter"/>
</dbReference>
<evidence type="ECO:0000256" key="6">
    <source>
        <dbReference type="ARBA" id="ARBA00069413"/>
    </source>
</evidence>
<dbReference type="Gene3D" id="3.90.930.12">
    <property type="entry name" value="Ribosomal protein L6, alpha-beta domain"/>
    <property type="match status" value="2"/>
</dbReference>
<evidence type="ECO:0000256" key="5">
    <source>
        <dbReference type="ARBA" id="ARBA00023274"/>
    </source>
</evidence>
<keyword evidence="4 7" id="KW-0689">Ribosomal protein</keyword>
<keyword evidence="10" id="KW-0150">Chloroplast</keyword>
<keyword evidence="2 7" id="KW-0699">rRNA-binding</keyword>
<geneLocation type="chloroplast" evidence="10"/>
<dbReference type="SUPFAM" id="SSF56053">
    <property type="entry name" value="Ribosomal protein L6"/>
    <property type="match status" value="2"/>
</dbReference>
<dbReference type="PANTHER" id="PTHR11655">
    <property type="entry name" value="60S/50S RIBOSOMAL PROTEIN L6/L9"/>
    <property type="match status" value="1"/>
</dbReference>
<feature type="domain" description="Large ribosomal subunit protein uL6 alpha-beta" evidence="9">
    <location>
        <begin position="29"/>
        <end position="100"/>
    </location>
</feature>
<proteinExistence type="inferred from homology"/>
<feature type="domain" description="Large ribosomal subunit protein uL6 alpha-beta" evidence="9">
    <location>
        <begin position="109"/>
        <end position="182"/>
    </location>
</feature>
<dbReference type="InterPro" id="IPR036789">
    <property type="entry name" value="Ribosomal_uL6-like_a/b-dom_sf"/>
</dbReference>
<evidence type="ECO:0000259" key="9">
    <source>
        <dbReference type="Pfam" id="PF00347"/>
    </source>
</evidence>
<evidence type="ECO:0000256" key="2">
    <source>
        <dbReference type="ARBA" id="ARBA00022730"/>
    </source>
</evidence>
<comment type="subcellular location">
    <subcellularLocation>
        <location evidence="7">Plastid</location>
        <location evidence="7">Chloroplast</location>
    </subcellularLocation>
</comment>
<protein>
    <recommendedName>
        <fullName evidence="6 7">Large ribosomal subunit protein uL6c</fullName>
    </recommendedName>
</protein>
<organism evidence="10">
    <name type="scientific">Compsopogon caeruleus</name>
    <dbReference type="NCBI Taxonomy" id="31354"/>
    <lineage>
        <taxon>Eukaryota</taxon>
        <taxon>Rhodophyta</taxon>
        <taxon>Compsopogonophyceae</taxon>
        <taxon>Compsopogonales</taxon>
        <taxon>Compsopogonaceae</taxon>
        <taxon>Compsopogon</taxon>
    </lineage>
</organism>
<reference evidence="10" key="1">
    <citation type="submission" date="2016-11" db="EMBL/GenBank/DDBJ databases">
        <title>Chloroplast genome of compsopogon caeruleus.</title>
        <authorList>
            <person name="Nan F."/>
        </authorList>
    </citation>
    <scope>NUCLEOTIDE SEQUENCE</scope>
</reference>
<dbReference type="Pfam" id="PF00347">
    <property type="entry name" value="Ribosomal_L6"/>
    <property type="match status" value="2"/>
</dbReference>
<evidence type="ECO:0000256" key="1">
    <source>
        <dbReference type="ARBA" id="ARBA00009356"/>
    </source>
</evidence>
<dbReference type="FunFam" id="3.90.930.12:FF:000002">
    <property type="entry name" value="50S ribosomal protein L6"/>
    <property type="match status" value="1"/>
</dbReference>
<keyword evidence="3 7" id="KW-0694">RNA-binding</keyword>
<sequence length="198" mass="22022">MVLVGKYYVIFGNYYRGNMSRIGKKNITIPKEVEVTINSQEIIVKGPKGTLTKNIDQTIALDYYNNSIYVSKKIETKKSNQLYGLTRTIVSNMIDGVSKGFEKSLEIQGVGYRSQIDGKNLLLSLGYSHVVKIEPPEGISISVENNTNINIKGIDKEIVGQIAAKIRSIRSPEPYKGKGVRYKGEYVQRKVGKAGKGK</sequence>
<dbReference type="PROSITE" id="PS00525">
    <property type="entry name" value="RIBOSOMAL_L6_1"/>
    <property type="match status" value="1"/>
</dbReference>
<dbReference type="PRINTS" id="PR00059">
    <property type="entry name" value="RIBOSOMALL6"/>
</dbReference>
<dbReference type="GeneID" id="33366762"/>
<name>A0A1Z1XB50_9RHOD</name>
<dbReference type="GO" id="GO:0009507">
    <property type="term" value="C:chloroplast"/>
    <property type="evidence" value="ECO:0007669"/>
    <property type="project" value="UniProtKB-SubCell"/>
</dbReference>
<dbReference type="GO" id="GO:0019843">
    <property type="term" value="F:rRNA binding"/>
    <property type="evidence" value="ECO:0007669"/>
    <property type="project" value="UniProtKB-UniRule"/>
</dbReference>
<keyword evidence="5 7" id="KW-0687">Ribonucleoprotein</keyword>
<dbReference type="InterPro" id="IPR020040">
    <property type="entry name" value="Ribosomal_uL6_a/b-dom"/>
</dbReference>
<gene>
    <name evidence="10" type="primary">rplF</name>
    <name evidence="7" type="synonym">rpl6</name>
</gene>
<evidence type="ECO:0000256" key="7">
    <source>
        <dbReference type="HAMAP-Rule" id="MF_01365"/>
    </source>
</evidence>
<dbReference type="InterPro" id="IPR002358">
    <property type="entry name" value="Ribosomal_uL6_CS"/>
</dbReference>
<comment type="function">
    <text evidence="7">Binds 23S rRNA.</text>
</comment>
<dbReference type="HAMAP" id="MF_01365_B">
    <property type="entry name" value="Ribosomal_uL6_B"/>
    <property type="match status" value="1"/>
</dbReference>
<evidence type="ECO:0000256" key="3">
    <source>
        <dbReference type="ARBA" id="ARBA00022884"/>
    </source>
</evidence>
<evidence type="ECO:0000256" key="4">
    <source>
        <dbReference type="ARBA" id="ARBA00022980"/>
    </source>
</evidence>
<dbReference type="InterPro" id="IPR019906">
    <property type="entry name" value="Ribosomal_uL6_bac-type"/>
</dbReference>
<accession>A0A1Z1XB50</accession>
<dbReference type="PIRSF" id="PIRSF002162">
    <property type="entry name" value="Ribosomal_L6"/>
    <property type="match status" value="1"/>
</dbReference>
<dbReference type="AlphaFoldDB" id="A0A1Z1XB50"/>
<dbReference type="NCBIfam" id="TIGR03654">
    <property type="entry name" value="L6_bact"/>
    <property type="match status" value="1"/>
</dbReference>